<dbReference type="Gene3D" id="3.40.830.10">
    <property type="entry name" value="LigB-like"/>
    <property type="match status" value="1"/>
</dbReference>
<reference evidence="1" key="1">
    <citation type="journal article" date="2014" name="Int. J. Syst. Evol. Microbiol.">
        <title>Complete genome sequence of Corynebacterium casei LMG S-19264T (=DSM 44701T), isolated from a smear-ripened cheese.</title>
        <authorList>
            <consortium name="US DOE Joint Genome Institute (JGI-PGF)"/>
            <person name="Walter F."/>
            <person name="Albersmeier A."/>
            <person name="Kalinowski J."/>
            <person name="Ruckert C."/>
        </authorList>
    </citation>
    <scope>NUCLEOTIDE SEQUENCE</scope>
    <source>
        <strain evidence="1">CGMCC 1.14988</strain>
    </source>
</reference>
<evidence type="ECO:0000313" key="1">
    <source>
        <dbReference type="EMBL" id="GGI06614.1"/>
    </source>
</evidence>
<reference evidence="1" key="2">
    <citation type="submission" date="2020-09" db="EMBL/GenBank/DDBJ databases">
        <authorList>
            <person name="Sun Q."/>
            <person name="Zhou Y."/>
        </authorList>
    </citation>
    <scope>NUCLEOTIDE SEQUENCE</scope>
    <source>
        <strain evidence="1">CGMCC 1.14988</strain>
    </source>
</reference>
<dbReference type="RefSeq" id="WP_130650463.1">
    <property type="nucleotide sequence ID" value="NZ_BMHA01000006.1"/>
</dbReference>
<name>A0A8J3EXW2_9ACTN</name>
<accession>A0A8J3EXW2</accession>
<keyword evidence="2" id="KW-1185">Reference proteome</keyword>
<gene>
    <name evidence="1" type="ORF">GCM10011354_19970</name>
</gene>
<comment type="caution">
    <text evidence="1">The sequence shown here is derived from an EMBL/GenBank/DDBJ whole genome shotgun (WGS) entry which is preliminary data.</text>
</comment>
<dbReference type="AlphaFoldDB" id="A0A8J3EXW2"/>
<organism evidence="1 2">
    <name type="scientific">Egicoccus halophilus</name>
    <dbReference type="NCBI Taxonomy" id="1670830"/>
    <lineage>
        <taxon>Bacteria</taxon>
        <taxon>Bacillati</taxon>
        <taxon>Actinomycetota</taxon>
        <taxon>Nitriliruptoria</taxon>
        <taxon>Egicoccales</taxon>
        <taxon>Egicoccaceae</taxon>
        <taxon>Egicoccus</taxon>
    </lineage>
</organism>
<evidence type="ECO:0000313" key="2">
    <source>
        <dbReference type="Proteomes" id="UP000650511"/>
    </source>
</evidence>
<proteinExistence type="predicted"/>
<sequence>MTVVGRAALPTAVELFTPGTDPAARQLRQAVDRTLTQLPPVDSFVLLAAGEEGLVHDASGATLHASGQPGLRVELHHDEELLAALATRGRTPRVRGDWLEGPLAVLALLAATMQPSACMLPVTVPRAAGWQALESIAAGIAGAARATERRIAVVAAGDLALADADGDGRRAADWDRDAVVALRDDEPERLATLGPVTANRLGADGWAPLAVLLTAGGRRGPLRPEHLTVGGQGRLVAVDTLPS</sequence>
<protein>
    <submittedName>
        <fullName evidence="1">Uncharacterized protein</fullName>
    </submittedName>
</protein>
<dbReference type="EMBL" id="BMHA01000006">
    <property type="protein sequence ID" value="GGI06614.1"/>
    <property type="molecule type" value="Genomic_DNA"/>
</dbReference>
<dbReference type="Proteomes" id="UP000650511">
    <property type="component" value="Unassembled WGS sequence"/>
</dbReference>